<feature type="transmembrane region" description="Helical" evidence="5">
    <location>
        <begin position="81"/>
        <end position="104"/>
    </location>
</feature>
<keyword evidence="8" id="KW-1185">Reference proteome</keyword>
<dbReference type="InterPro" id="IPR011527">
    <property type="entry name" value="ABC1_TM_dom"/>
</dbReference>
<dbReference type="PANTHER" id="PTHR24222">
    <property type="entry name" value="ABC TRANSPORTER B FAMILY"/>
    <property type="match status" value="1"/>
</dbReference>
<accession>A0A6G1BUL2</accession>
<feature type="transmembrane region" description="Helical" evidence="5">
    <location>
        <begin position="34"/>
        <end position="53"/>
    </location>
</feature>
<organism evidence="7 8">
    <name type="scientific">Oryza meyeriana var. granulata</name>
    <dbReference type="NCBI Taxonomy" id="110450"/>
    <lineage>
        <taxon>Eukaryota</taxon>
        <taxon>Viridiplantae</taxon>
        <taxon>Streptophyta</taxon>
        <taxon>Embryophyta</taxon>
        <taxon>Tracheophyta</taxon>
        <taxon>Spermatophyta</taxon>
        <taxon>Magnoliopsida</taxon>
        <taxon>Liliopsida</taxon>
        <taxon>Poales</taxon>
        <taxon>Poaceae</taxon>
        <taxon>BOP clade</taxon>
        <taxon>Oryzoideae</taxon>
        <taxon>Oryzeae</taxon>
        <taxon>Oryzinae</taxon>
        <taxon>Oryza</taxon>
        <taxon>Oryza meyeriana</taxon>
    </lineage>
</organism>
<evidence type="ECO:0000256" key="5">
    <source>
        <dbReference type="SAM" id="Phobius"/>
    </source>
</evidence>
<evidence type="ECO:0000313" key="7">
    <source>
        <dbReference type="EMBL" id="KAF0891798.1"/>
    </source>
</evidence>
<gene>
    <name evidence="7" type="ORF">E2562_010981</name>
</gene>
<evidence type="ECO:0000259" key="6">
    <source>
        <dbReference type="Pfam" id="PF00664"/>
    </source>
</evidence>
<dbReference type="OrthoDB" id="1719330at2759"/>
<keyword evidence="2 5" id="KW-0812">Transmembrane</keyword>
<comment type="caution">
    <text evidence="7">The sequence shown here is derived from an EMBL/GenBank/DDBJ whole genome shotgun (WGS) entry which is preliminary data.</text>
</comment>
<dbReference type="GO" id="GO:0005524">
    <property type="term" value="F:ATP binding"/>
    <property type="evidence" value="ECO:0007669"/>
    <property type="project" value="InterPro"/>
</dbReference>
<dbReference type="GO" id="GO:0005886">
    <property type="term" value="C:plasma membrane"/>
    <property type="evidence" value="ECO:0007669"/>
    <property type="project" value="TreeGrafter"/>
</dbReference>
<dbReference type="EMBL" id="SPHZ02000011">
    <property type="protein sequence ID" value="KAF0891798.1"/>
    <property type="molecule type" value="Genomic_DNA"/>
</dbReference>
<dbReference type="Gene3D" id="1.20.1560.10">
    <property type="entry name" value="ABC transporter type 1, transmembrane domain"/>
    <property type="match status" value="1"/>
</dbReference>
<feature type="domain" description="ABC transmembrane type-1" evidence="6">
    <location>
        <begin position="49"/>
        <end position="115"/>
    </location>
</feature>
<comment type="subcellular location">
    <subcellularLocation>
        <location evidence="1">Membrane</location>
        <topology evidence="1">Multi-pass membrane protein</topology>
    </subcellularLocation>
</comment>
<proteinExistence type="predicted"/>
<keyword evidence="4 5" id="KW-0472">Membrane</keyword>
<name>A0A6G1BUL2_9ORYZ</name>
<dbReference type="GO" id="GO:0140359">
    <property type="term" value="F:ABC-type transporter activity"/>
    <property type="evidence" value="ECO:0007669"/>
    <property type="project" value="InterPro"/>
</dbReference>
<feature type="domain" description="ABC transmembrane type-1" evidence="6">
    <location>
        <begin position="2"/>
        <end position="45"/>
    </location>
</feature>
<sequence>MGKKVGKLIQLLVMFLGGFAVAFTQEWLLTLVMLATILSLVLAGAKAAIVASFTREKQVVAKYNRSLKSVYSSGVSVQESLAAGVGMGTVMMLLFCGYSLGIWYGAKLILEKGYTGAQASPSMKAFAGGQPAAYKMLETINREPMIDAYNTTVLPDHWSSLVVDTTSSLGRCSTLFGREGIQLNGKAVDPA</sequence>
<evidence type="ECO:0000256" key="3">
    <source>
        <dbReference type="ARBA" id="ARBA00022989"/>
    </source>
</evidence>
<dbReference type="Proteomes" id="UP000479710">
    <property type="component" value="Unassembled WGS sequence"/>
</dbReference>
<dbReference type="Pfam" id="PF00664">
    <property type="entry name" value="ABC_membrane"/>
    <property type="match status" value="2"/>
</dbReference>
<dbReference type="PANTHER" id="PTHR24222:SF63">
    <property type="entry name" value="ATP BINDING CASSETTE SUBFAMILY B"/>
    <property type="match status" value="1"/>
</dbReference>
<evidence type="ECO:0000256" key="4">
    <source>
        <dbReference type="ARBA" id="ARBA00023136"/>
    </source>
</evidence>
<evidence type="ECO:0000256" key="2">
    <source>
        <dbReference type="ARBA" id="ARBA00022692"/>
    </source>
</evidence>
<keyword evidence="3 5" id="KW-1133">Transmembrane helix</keyword>
<evidence type="ECO:0000256" key="1">
    <source>
        <dbReference type="ARBA" id="ARBA00004141"/>
    </source>
</evidence>
<dbReference type="AlphaFoldDB" id="A0A6G1BUL2"/>
<evidence type="ECO:0000313" key="8">
    <source>
        <dbReference type="Proteomes" id="UP000479710"/>
    </source>
</evidence>
<reference evidence="7 8" key="1">
    <citation type="submission" date="2019-11" db="EMBL/GenBank/DDBJ databases">
        <title>Whole genome sequence of Oryza granulata.</title>
        <authorList>
            <person name="Li W."/>
        </authorList>
    </citation>
    <scope>NUCLEOTIDE SEQUENCE [LARGE SCALE GENOMIC DNA]</scope>
    <source>
        <strain evidence="8">cv. Menghai</strain>
        <tissue evidence="7">Leaf</tissue>
    </source>
</reference>
<dbReference type="InterPro" id="IPR036640">
    <property type="entry name" value="ABC1_TM_sf"/>
</dbReference>
<dbReference type="SUPFAM" id="SSF90123">
    <property type="entry name" value="ABC transporter transmembrane region"/>
    <property type="match status" value="1"/>
</dbReference>
<protein>
    <recommendedName>
        <fullName evidence="6">ABC transmembrane type-1 domain-containing protein</fullName>
    </recommendedName>
</protein>
<dbReference type="InterPro" id="IPR039421">
    <property type="entry name" value="Type_1_exporter"/>
</dbReference>